<keyword evidence="3" id="KW-1185">Reference proteome</keyword>
<evidence type="ECO:0000313" key="3">
    <source>
        <dbReference type="Proteomes" id="UP000001964"/>
    </source>
</evidence>
<proteinExistence type="predicted"/>
<sequence precursor="true">MHAFVKTLCLGMGLGLGLASATAPALADDAAAAIFGERQLAMAVDTRCGLFTQSQRTALDAARLQARGLLLREGVSLHALDDYTRELQRQAAGIACNDPAVGDLQHRVVEGFVGWVRIPAMDFPGTHFTWTSSRGVMPDMPVWSIVQDQADLKIGVSTREGQRQLSLVLPGSERATSAILVLRDMDRQPTLYDATMGGSYSGPTDAPWARWTPPRFAQTRIWASGRDTGRTAATLAGEDSATLFDFPISAADAMAARDPRETARIELMDRHGNIVASHYIEIGDFAAALAFLRGADRGDVRS</sequence>
<organism evidence="2 3">
    <name type="scientific">Maricaulis maris (strain MCS10)</name>
    <name type="common">Caulobacter maris</name>
    <dbReference type="NCBI Taxonomy" id="394221"/>
    <lineage>
        <taxon>Bacteria</taxon>
        <taxon>Pseudomonadati</taxon>
        <taxon>Pseudomonadota</taxon>
        <taxon>Alphaproteobacteria</taxon>
        <taxon>Maricaulales</taxon>
        <taxon>Maricaulaceae</taxon>
        <taxon>Maricaulis</taxon>
    </lineage>
</organism>
<dbReference type="Proteomes" id="UP000001964">
    <property type="component" value="Chromosome"/>
</dbReference>
<evidence type="ECO:0000313" key="2">
    <source>
        <dbReference type="EMBL" id="ABI65198.1"/>
    </source>
</evidence>
<name>Q0AR89_MARMM</name>
<protein>
    <submittedName>
        <fullName evidence="2">Uncharacterized protein</fullName>
    </submittedName>
</protein>
<feature type="signal peptide" evidence="1">
    <location>
        <begin position="1"/>
        <end position="27"/>
    </location>
</feature>
<reference evidence="2 3" key="1">
    <citation type="submission" date="2006-08" db="EMBL/GenBank/DDBJ databases">
        <title>Complete sequence of Maricaulis maris MCS10.</title>
        <authorList>
            <consortium name="US DOE Joint Genome Institute"/>
            <person name="Copeland A."/>
            <person name="Lucas S."/>
            <person name="Lapidus A."/>
            <person name="Barry K."/>
            <person name="Detter J.C."/>
            <person name="Glavina del Rio T."/>
            <person name="Hammon N."/>
            <person name="Israni S."/>
            <person name="Dalin E."/>
            <person name="Tice H."/>
            <person name="Pitluck S."/>
            <person name="Saunders E."/>
            <person name="Brettin T."/>
            <person name="Bruce D."/>
            <person name="Han C."/>
            <person name="Tapia R."/>
            <person name="Gilna P."/>
            <person name="Schmutz J."/>
            <person name="Larimer F."/>
            <person name="Land M."/>
            <person name="Hauser L."/>
            <person name="Kyrpides N."/>
            <person name="Mikhailova N."/>
            <person name="Viollier P."/>
            <person name="Stephens C."/>
            <person name="Richardson P."/>
        </authorList>
    </citation>
    <scope>NUCLEOTIDE SEQUENCE [LARGE SCALE GENOMIC DNA]</scope>
    <source>
        <strain evidence="2 3">MCS10</strain>
    </source>
</reference>
<feature type="chain" id="PRO_5004168385" evidence="1">
    <location>
        <begin position="28"/>
        <end position="302"/>
    </location>
</feature>
<evidence type="ECO:0000256" key="1">
    <source>
        <dbReference type="SAM" id="SignalP"/>
    </source>
</evidence>
<keyword evidence="1" id="KW-0732">Signal</keyword>
<gene>
    <name evidence="2" type="ordered locus">Mmar10_0905</name>
</gene>
<dbReference type="RefSeq" id="WP_011642845.1">
    <property type="nucleotide sequence ID" value="NC_008347.1"/>
</dbReference>
<dbReference type="eggNOG" id="ENOG5032VMW">
    <property type="taxonomic scope" value="Bacteria"/>
</dbReference>
<accession>Q0AR89</accession>
<dbReference type="EMBL" id="CP000449">
    <property type="protein sequence ID" value="ABI65198.1"/>
    <property type="molecule type" value="Genomic_DNA"/>
</dbReference>
<dbReference type="HOGENOM" id="CLU_968721_0_0_5"/>
<dbReference type="AlphaFoldDB" id="Q0AR89"/>
<dbReference type="KEGG" id="mmr:Mmar10_0905"/>
<dbReference type="STRING" id="394221.Mmar10_0905"/>